<protein>
    <submittedName>
        <fullName evidence="1">Uncharacterized protein</fullName>
    </submittedName>
</protein>
<reference evidence="1" key="1">
    <citation type="journal article" date="2020" name="mSystems">
        <title>Genome- and Community-Level Interaction Insights into Carbon Utilization and Element Cycling Functions of Hydrothermarchaeota in Hydrothermal Sediment.</title>
        <authorList>
            <person name="Zhou Z."/>
            <person name="Liu Y."/>
            <person name="Xu W."/>
            <person name="Pan J."/>
            <person name="Luo Z.H."/>
            <person name="Li M."/>
        </authorList>
    </citation>
    <scope>NUCLEOTIDE SEQUENCE [LARGE SCALE GENOMIC DNA]</scope>
    <source>
        <strain evidence="1">SpSt-605</strain>
    </source>
</reference>
<comment type="caution">
    <text evidence="1">The sequence shown here is derived from an EMBL/GenBank/DDBJ whole genome shotgun (WGS) entry which is preliminary data.</text>
</comment>
<proteinExistence type="predicted"/>
<name>A0A832GPX6_9BACT</name>
<dbReference type="AlphaFoldDB" id="A0A832GPX6"/>
<evidence type="ECO:0000313" key="1">
    <source>
        <dbReference type="EMBL" id="HGV55812.1"/>
    </source>
</evidence>
<accession>A0A832GPX6</accession>
<gene>
    <name evidence="1" type="ORF">ENT73_07035</name>
</gene>
<dbReference type="EMBL" id="DSZU01000128">
    <property type="protein sequence ID" value="HGV55812.1"/>
    <property type="molecule type" value="Genomic_DNA"/>
</dbReference>
<organism evidence="1">
    <name type="scientific">Caldimicrobium thiodismutans</name>
    <dbReference type="NCBI Taxonomy" id="1653476"/>
    <lineage>
        <taxon>Bacteria</taxon>
        <taxon>Pseudomonadati</taxon>
        <taxon>Thermodesulfobacteriota</taxon>
        <taxon>Thermodesulfobacteria</taxon>
        <taxon>Thermodesulfobacteriales</taxon>
        <taxon>Thermodesulfobacteriaceae</taxon>
        <taxon>Caldimicrobium</taxon>
    </lineage>
</organism>
<sequence>MAKGILEFSKHQKRIQLLDTSRMLMEKIYLDLESKPKNYFGNLIFYQTNATCDFNGTCSFDEYCFSSYSTYRYRGVNCLPGFNCRYCLQGSRLIPTVYNCTSGYQLDVEFEVSLIINNQTLHQDYSTYGVCLKVYFRDPIYNKTQEYRDRVIFRKWD</sequence>